<dbReference type="InterPro" id="IPR000801">
    <property type="entry name" value="Esterase-like"/>
</dbReference>
<dbReference type="EMBL" id="LR586016">
    <property type="protein sequence ID" value="VIP01363.1"/>
    <property type="molecule type" value="Genomic_DNA"/>
</dbReference>
<dbReference type="RefSeq" id="WP_162656576.1">
    <property type="nucleotide sequence ID" value="NZ_LR593887.1"/>
</dbReference>
<dbReference type="SUPFAM" id="SSF53474">
    <property type="entry name" value="alpha/beta-Hydrolases"/>
    <property type="match status" value="1"/>
</dbReference>
<dbReference type="InterPro" id="IPR029058">
    <property type="entry name" value="AB_hydrolase_fold"/>
</dbReference>
<gene>
    <name evidence="1" type="ORF">GMBLW1_25970</name>
</gene>
<evidence type="ECO:0000313" key="2">
    <source>
        <dbReference type="Proteomes" id="UP000464378"/>
    </source>
</evidence>
<sequence>MIVRRWVRLRWLAACFAAALLTGICSGGDLIIRLMAPSYDETVVKLKGRLVDHTFNGEVDRRFYSPALEEKRDLYVYLPPGYTPARQYPLLLWLHGFAQDERNLFPVAETFDRAICQGQLPPMIIATPDGSIMGRPSFNRSGSFYINSKAGNFEQYLANDVWNFLNRHYSIHPDREAHLISGASMGGFGSVNHAFKYRHRFGTILSLMPPLNLRYADCRGRYGEDYDPDCVSFRERLRPHTPLARFGGVVVIRQRQLSGPLFGIGRPAVERTAEENPIEMIDRLRIQPNEFHFFIGFGTRDEFNLDAQCEHFIDVAHKRGIGMTVVRVHDGKHDMETARECLPAIIRFLQPILEPYRVPLTP</sequence>
<dbReference type="KEGG" id="tim:GMBLW1_25970"/>
<accession>A0A6C2YJS9</accession>
<proteinExistence type="predicted"/>
<organism evidence="1">
    <name type="scientific">Tuwongella immobilis</name>
    <dbReference type="NCBI Taxonomy" id="692036"/>
    <lineage>
        <taxon>Bacteria</taxon>
        <taxon>Pseudomonadati</taxon>
        <taxon>Planctomycetota</taxon>
        <taxon>Planctomycetia</taxon>
        <taxon>Gemmatales</taxon>
        <taxon>Gemmataceae</taxon>
        <taxon>Tuwongella</taxon>
    </lineage>
</organism>
<dbReference type="Pfam" id="PF00756">
    <property type="entry name" value="Esterase"/>
    <property type="match status" value="1"/>
</dbReference>
<dbReference type="AlphaFoldDB" id="A0A6C2YJS9"/>
<keyword evidence="2" id="KW-1185">Reference proteome</keyword>
<protein>
    <recommendedName>
        <fullName evidence="3">Esterase</fullName>
    </recommendedName>
</protein>
<dbReference type="EMBL" id="LR593887">
    <property type="protein sequence ID" value="VTR98182.1"/>
    <property type="molecule type" value="Genomic_DNA"/>
</dbReference>
<reference evidence="1" key="1">
    <citation type="submission" date="2019-04" db="EMBL/GenBank/DDBJ databases">
        <authorList>
            <consortium name="Science for Life Laboratories"/>
        </authorList>
    </citation>
    <scope>NUCLEOTIDE SEQUENCE</scope>
    <source>
        <strain evidence="1">MBLW1</strain>
    </source>
</reference>
<evidence type="ECO:0000313" key="1">
    <source>
        <dbReference type="EMBL" id="VIP01363.1"/>
    </source>
</evidence>
<evidence type="ECO:0008006" key="3">
    <source>
        <dbReference type="Google" id="ProtNLM"/>
    </source>
</evidence>
<name>A0A6C2YJS9_9BACT</name>
<dbReference type="Proteomes" id="UP000464378">
    <property type="component" value="Chromosome"/>
</dbReference>
<dbReference type="InterPro" id="IPR050583">
    <property type="entry name" value="Mycobacterial_A85_antigen"/>
</dbReference>
<dbReference type="InParanoid" id="A0A6C2YJS9"/>
<dbReference type="PANTHER" id="PTHR48098:SF1">
    <property type="entry name" value="DIACYLGLYCEROL ACYLTRANSFERASE_MYCOLYLTRANSFERASE AG85A"/>
    <property type="match status" value="1"/>
</dbReference>
<dbReference type="Gene3D" id="3.40.50.1820">
    <property type="entry name" value="alpha/beta hydrolase"/>
    <property type="match status" value="1"/>
</dbReference>
<dbReference type="PANTHER" id="PTHR48098">
    <property type="entry name" value="ENTEROCHELIN ESTERASE-RELATED"/>
    <property type="match status" value="1"/>
</dbReference>